<dbReference type="PANTHER" id="PTHR13215">
    <property type="entry name" value="RNA POLYMERASE II TRANSCRIPTIONAL COACTIVATOR"/>
    <property type="match status" value="1"/>
</dbReference>
<reference evidence="17 18" key="1">
    <citation type="journal article" date="2023" name="bioRxiv">
        <title>Conserved and derived expression patterns and positive selection on dental genes reveal complex evolutionary context of ever-growing rodent molars.</title>
        <authorList>
            <person name="Calamari Z.T."/>
            <person name="Song A."/>
            <person name="Cohen E."/>
            <person name="Akter M."/>
            <person name="Roy R.D."/>
            <person name="Hallikas O."/>
            <person name="Christensen M.M."/>
            <person name="Li P."/>
            <person name="Marangoni P."/>
            <person name="Jernvall J."/>
            <person name="Klein O.D."/>
        </authorList>
    </citation>
    <scope>NUCLEOTIDE SEQUENCE [LARGE SCALE GENOMIC DNA]</scope>
    <source>
        <strain evidence="17">V071</strain>
    </source>
</reference>
<evidence type="ECO:0000256" key="9">
    <source>
        <dbReference type="ARBA" id="ARBA00024848"/>
    </source>
</evidence>
<proteinExistence type="inferred from homology"/>
<comment type="subunit">
    <text evidence="10">Homodimer. Interacts with CSTF2.</text>
</comment>
<comment type="function">
    <text evidence="9">General coactivator that functions cooperatively with TAFs and mediates functional interactions between upstream activators and the general transcriptional machinery. May be involved in stabilizing the multiprotein transcription complex. Binds single-stranded DNA. Also binds, in vitro, non-specifically to double-stranded DNA (ds DNA).</text>
</comment>
<evidence type="ECO:0000256" key="12">
    <source>
        <dbReference type="ARBA" id="ARBA00080808"/>
    </source>
</evidence>
<dbReference type="GO" id="GO:0003713">
    <property type="term" value="F:transcription coactivator activity"/>
    <property type="evidence" value="ECO:0007669"/>
    <property type="project" value="InterPro"/>
</dbReference>
<dbReference type="Proteomes" id="UP001488838">
    <property type="component" value="Unassembled WGS sequence"/>
</dbReference>
<evidence type="ECO:0000313" key="18">
    <source>
        <dbReference type="Proteomes" id="UP001488838"/>
    </source>
</evidence>
<dbReference type="AlphaFoldDB" id="A0AAW0GYM1"/>
<dbReference type="Pfam" id="PF02229">
    <property type="entry name" value="PC4"/>
    <property type="match status" value="1"/>
</dbReference>
<organism evidence="17 18">
    <name type="scientific">Myodes glareolus</name>
    <name type="common">Bank vole</name>
    <name type="synonym">Clethrionomys glareolus</name>
    <dbReference type="NCBI Taxonomy" id="447135"/>
    <lineage>
        <taxon>Eukaryota</taxon>
        <taxon>Metazoa</taxon>
        <taxon>Chordata</taxon>
        <taxon>Craniata</taxon>
        <taxon>Vertebrata</taxon>
        <taxon>Euteleostomi</taxon>
        <taxon>Mammalia</taxon>
        <taxon>Eutheria</taxon>
        <taxon>Euarchontoglires</taxon>
        <taxon>Glires</taxon>
        <taxon>Rodentia</taxon>
        <taxon>Myomorpha</taxon>
        <taxon>Muroidea</taxon>
        <taxon>Cricetidae</taxon>
        <taxon>Arvicolinae</taxon>
        <taxon>Myodes</taxon>
    </lineage>
</organism>
<feature type="region of interest" description="Disordered" evidence="15">
    <location>
        <begin position="14"/>
        <end position="48"/>
    </location>
</feature>
<feature type="compositionally biased region" description="Basic and acidic residues" evidence="15">
    <location>
        <begin position="18"/>
        <end position="31"/>
    </location>
</feature>
<sequence>AVILTARLKKKLKRKKQVVPEKPVKKQKPGETSRALASSKQSSSSRDDNVFQIGKMRYVSVRDFKGKILIDIREYWMDSEGEMKPGRKGISLNMEQWSQLKEQISDMDDAQKKLVFLSTPGSKGRGEPATEQNSIGLNMLNEEKKGVVGTETGGEHGAPQHHDGRCSSRSLCALLIDLHKGLMHNLGQRQALLGRYSRKVCPALKGIAPSRSRDHYRAQLNVLVWEHDDHVQLVASIGKQQNLGIMVEGTQAILQEATWDTLDSDTSVAKALSPRRALMDMSLVFQSRLTPFEYSLPVKKLRFIRAREKTVGITEDPGNTL</sequence>
<dbReference type="GO" id="GO:0003677">
    <property type="term" value="F:DNA binding"/>
    <property type="evidence" value="ECO:0007669"/>
    <property type="project" value="UniProtKB-KW"/>
</dbReference>
<dbReference type="Gene3D" id="2.30.31.10">
    <property type="entry name" value="Transcriptional Coactivator Pc4, Chain A"/>
    <property type="match status" value="1"/>
</dbReference>
<evidence type="ECO:0000256" key="3">
    <source>
        <dbReference type="ARBA" id="ARBA00013386"/>
    </source>
</evidence>
<dbReference type="EMBL" id="JBBHLL010001894">
    <property type="protein sequence ID" value="KAK7795693.1"/>
    <property type="molecule type" value="Genomic_DNA"/>
</dbReference>
<comment type="caution">
    <text evidence="17">The sequence shown here is derived from an EMBL/GenBank/DDBJ whole genome shotgun (WGS) entry which is preliminary data.</text>
</comment>
<keyword evidence="8" id="KW-0539">Nucleus</keyword>
<comment type="similarity">
    <text evidence="2">Belongs to the transcriptional coactivator PC4 family.</text>
</comment>
<dbReference type="SUPFAM" id="SSF54447">
    <property type="entry name" value="ssDNA-binding transcriptional regulator domain"/>
    <property type="match status" value="1"/>
</dbReference>
<keyword evidence="6" id="KW-0010">Activator</keyword>
<evidence type="ECO:0000256" key="14">
    <source>
        <dbReference type="ARBA" id="ARBA00083111"/>
    </source>
</evidence>
<dbReference type="InterPro" id="IPR009044">
    <property type="entry name" value="ssDNA-bd_transcriptional_reg"/>
</dbReference>
<protein>
    <recommendedName>
        <fullName evidence="3">Activated RNA polymerase II transcriptional coactivator p15</fullName>
    </recommendedName>
    <alternativeName>
        <fullName evidence="14">Positive cofactor 4</fullName>
    </alternativeName>
    <alternativeName>
        <fullName evidence="11">SUB1 homolog</fullName>
    </alternativeName>
    <alternativeName>
        <fullName evidence="12 13">p14</fullName>
    </alternativeName>
</protein>
<dbReference type="InterPro" id="IPR003173">
    <property type="entry name" value="PC4_C"/>
</dbReference>
<evidence type="ECO:0000256" key="5">
    <source>
        <dbReference type="ARBA" id="ARBA00023125"/>
    </source>
</evidence>
<evidence type="ECO:0000256" key="10">
    <source>
        <dbReference type="ARBA" id="ARBA00025843"/>
    </source>
</evidence>
<dbReference type="GO" id="GO:0060261">
    <property type="term" value="P:positive regulation of transcription initiation by RNA polymerase II"/>
    <property type="evidence" value="ECO:0007669"/>
    <property type="project" value="InterPro"/>
</dbReference>
<feature type="compositionally biased region" description="Low complexity" evidence="15">
    <location>
        <begin position="33"/>
        <end position="44"/>
    </location>
</feature>
<keyword evidence="5" id="KW-0238">DNA-binding</keyword>
<dbReference type="GO" id="GO:0005634">
    <property type="term" value="C:nucleus"/>
    <property type="evidence" value="ECO:0007669"/>
    <property type="project" value="UniProtKB-SubCell"/>
</dbReference>
<evidence type="ECO:0000256" key="1">
    <source>
        <dbReference type="ARBA" id="ARBA00004123"/>
    </source>
</evidence>
<feature type="non-terminal residue" evidence="17">
    <location>
        <position position="1"/>
    </location>
</feature>
<evidence type="ECO:0000256" key="11">
    <source>
        <dbReference type="ARBA" id="ARBA00031984"/>
    </source>
</evidence>
<gene>
    <name evidence="17" type="ORF">U0070_014603</name>
</gene>
<keyword evidence="4" id="KW-0805">Transcription regulation</keyword>
<dbReference type="InterPro" id="IPR045125">
    <property type="entry name" value="Sub1/Tcp4-like"/>
</dbReference>
<dbReference type="FunFam" id="2.30.31.10:FF:000001">
    <property type="entry name" value="Activated RNA polymerase II transcriptional coactivator p15"/>
    <property type="match status" value="1"/>
</dbReference>
<evidence type="ECO:0000313" key="17">
    <source>
        <dbReference type="EMBL" id="KAK7795693.1"/>
    </source>
</evidence>
<feature type="domain" description="Transcriptional coactivator p15 (PC4) C-terminal" evidence="16">
    <location>
        <begin position="51"/>
        <end position="102"/>
    </location>
</feature>
<evidence type="ECO:0000256" key="7">
    <source>
        <dbReference type="ARBA" id="ARBA00023163"/>
    </source>
</evidence>
<evidence type="ECO:0000256" key="4">
    <source>
        <dbReference type="ARBA" id="ARBA00023015"/>
    </source>
</evidence>
<feature type="non-terminal residue" evidence="17">
    <location>
        <position position="321"/>
    </location>
</feature>
<evidence type="ECO:0000256" key="13">
    <source>
        <dbReference type="ARBA" id="ARBA00081367"/>
    </source>
</evidence>
<comment type="subcellular location">
    <subcellularLocation>
        <location evidence="1">Nucleus</location>
    </subcellularLocation>
</comment>
<evidence type="ECO:0000256" key="8">
    <source>
        <dbReference type="ARBA" id="ARBA00023242"/>
    </source>
</evidence>
<evidence type="ECO:0000256" key="6">
    <source>
        <dbReference type="ARBA" id="ARBA00023159"/>
    </source>
</evidence>
<accession>A0AAW0GYM1</accession>
<keyword evidence="18" id="KW-1185">Reference proteome</keyword>
<name>A0AAW0GYM1_MYOGA</name>
<evidence type="ECO:0000256" key="2">
    <source>
        <dbReference type="ARBA" id="ARBA00009001"/>
    </source>
</evidence>
<evidence type="ECO:0000259" key="16">
    <source>
        <dbReference type="Pfam" id="PF02229"/>
    </source>
</evidence>
<keyword evidence="7" id="KW-0804">Transcription</keyword>
<evidence type="ECO:0000256" key="15">
    <source>
        <dbReference type="SAM" id="MobiDB-lite"/>
    </source>
</evidence>